<accession>A0ABS8QES7</accession>
<protein>
    <submittedName>
        <fullName evidence="5">NADPH-dependent FMN reductase</fullName>
        <ecNumber evidence="5">1.5.1.38</ecNumber>
    </submittedName>
</protein>
<dbReference type="Gene3D" id="3.40.50.360">
    <property type="match status" value="1"/>
</dbReference>
<organism evidence="5 6">
    <name type="scientific">Neobacillus sedimentimangrovi</name>
    <dbReference type="NCBI Taxonomy" id="2699460"/>
    <lineage>
        <taxon>Bacteria</taxon>
        <taxon>Bacillati</taxon>
        <taxon>Bacillota</taxon>
        <taxon>Bacilli</taxon>
        <taxon>Bacillales</taxon>
        <taxon>Bacillaceae</taxon>
        <taxon>Neobacillus</taxon>
    </lineage>
</organism>
<dbReference type="SUPFAM" id="SSF52218">
    <property type="entry name" value="Flavoproteins"/>
    <property type="match status" value="1"/>
</dbReference>
<reference evidence="5 6" key="1">
    <citation type="journal article" date="2023" name="Antonie Van Leeuwenhoek">
        <title>Unveiling the genomic potential of a novel thermostable glycoside hydrolases producing Neobacillus sedimentimangrovi UE25.</title>
        <authorList>
            <person name="Ejaz U."/>
            <person name="Saleem F."/>
            <person name="Rashid R."/>
            <person name="Hasan K.A."/>
            <person name="Syed M.N."/>
            <person name="Sohail M."/>
        </authorList>
    </citation>
    <scope>NUCLEOTIDE SEQUENCE [LARGE SCALE GENOMIC DNA]</scope>
    <source>
        <strain evidence="5 6">UE25</strain>
    </source>
</reference>
<dbReference type="RefSeq" id="WP_038535283.1">
    <property type="nucleotide sequence ID" value="NZ_JAJODE010000003.1"/>
</dbReference>
<dbReference type="GO" id="GO:0052873">
    <property type="term" value="F:FMN reductase (NADPH) activity"/>
    <property type="evidence" value="ECO:0007669"/>
    <property type="project" value="UniProtKB-EC"/>
</dbReference>
<keyword evidence="3 5" id="KW-0560">Oxidoreductase</keyword>
<keyword evidence="1" id="KW-0285">Flavoprotein</keyword>
<dbReference type="NCBIfam" id="TIGR03567">
    <property type="entry name" value="FMN_reduc_SsuE"/>
    <property type="match status" value="1"/>
</dbReference>
<keyword evidence="2" id="KW-0288">FMN</keyword>
<evidence type="ECO:0000259" key="4">
    <source>
        <dbReference type="Pfam" id="PF03358"/>
    </source>
</evidence>
<dbReference type="Proteomes" id="UP001162836">
    <property type="component" value="Unassembled WGS sequence"/>
</dbReference>
<evidence type="ECO:0000256" key="3">
    <source>
        <dbReference type="ARBA" id="ARBA00023002"/>
    </source>
</evidence>
<evidence type="ECO:0000256" key="1">
    <source>
        <dbReference type="ARBA" id="ARBA00022630"/>
    </source>
</evidence>
<dbReference type="PANTHER" id="PTHR43408:SF1">
    <property type="entry name" value="FMN REDUCTASE (NADPH)"/>
    <property type="match status" value="1"/>
</dbReference>
<dbReference type="InterPro" id="IPR051814">
    <property type="entry name" value="NAD(P)H-dep_FMN_reductase"/>
</dbReference>
<dbReference type="Pfam" id="PF03358">
    <property type="entry name" value="FMN_red"/>
    <property type="match status" value="1"/>
</dbReference>
<keyword evidence="6" id="KW-1185">Reference proteome</keyword>
<evidence type="ECO:0000313" key="6">
    <source>
        <dbReference type="Proteomes" id="UP001162836"/>
    </source>
</evidence>
<comment type="caution">
    <text evidence="5">The sequence shown here is derived from an EMBL/GenBank/DDBJ whole genome shotgun (WGS) entry which is preliminary data.</text>
</comment>
<dbReference type="EMBL" id="JAJODE010000003">
    <property type="protein sequence ID" value="MCD4837722.1"/>
    <property type="molecule type" value="Genomic_DNA"/>
</dbReference>
<sequence length="185" mass="20264">MSKILIISGSPSSVSRSGAISTYIRNILKEGGNQVEKLVLRELPAEALVHAQFNHPEIKKAQKLVEESDALVVVSPIYKASYPGMLKSFFDLIPEKGLVGKKVLPITSGGTISHLLSLEYAFKPLFSILGAREIFQGVYLVDSQVSYSGDEITFIDEQMKERLEWAINELQTALEAKVVSVLGGN</sequence>
<evidence type="ECO:0000313" key="5">
    <source>
        <dbReference type="EMBL" id="MCD4837722.1"/>
    </source>
</evidence>
<name>A0ABS8QES7_9BACI</name>
<dbReference type="InterPro" id="IPR029039">
    <property type="entry name" value="Flavoprotein-like_sf"/>
</dbReference>
<dbReference type="InterPro" id="IPR020048">
    <property type="entry name" value="NADPH-dep_FMN_reduc_SsuE"/>
</dbReference>
<feature type="domain" description="NADPH-dependent FMN reductase-like" evidence="4">
    <location>
        <begin position="3"/>
        <end position="143"/>
    </location>
</feature>
<dbReference type="PANTHER" id="PTHR43408">
    <property type="entry name" value="FMN REDUCTASE (NADPH)"/>
    <property type="match status" value="1"/>
</dbReference>
<dbReference type="EC" id="1.5.1.38" evidence="5"/>
<evidence type="ECO:0000256" key="2">
    <source>
        <dbReference type="ARBA" id="ARBA00022643"/>
    </source>
</evidence>
<dbReference type="InterPro" id="IPR005025">
    <property type="entry name" value="FMN_Rdtase-like_dom"/>
</dbReference>
<gene>
    <name evidence="5" type="primary">ssuE</name>
    <name evidence="5" type="ORF">LRS37_02280</name>
</gene>
<proteinExistence type="predicted"/>